<protein>
    <submittedName>
        <fullName evidence="2">CAZy families GH16 protein</fullName>
    </submittedName>
</protein>
<dbReference type="Pfam" id="PF13004">
    <property type="entry name" value="BACON"/>
    <property type="match status" value="1"/>
</dbReference>
<reference evidence="2" key="1">
    <citation type="journal article" date="2013" name="Environ. Microbiol.">
        <title>Seasonally variable intestinal metagenomes of the red palm weevil (Rhynchophorus ferrugineus).</title>
        <authorList>
            <person name="Jia S."/>
            <person name="Zhang X."/>
            <person name="Zhang G."/>
            <person name="Yin A."/>
            <person name="Zhang S."/>
            <person name="Li F."/>
            <person name="Wang L."/>
            <person name="Zhao D."/>
            <person name="Yun Q."/>
            <person name="Tala"/>
            <person name="Wang J."/>
            <person name="Sun G."/>
            <person name="Baabdullah M."/>
            <person name="Yu X."/>
            <person name="Hu S."/>
            <person name="Al-Mssallem I.S."/>
            <person name="Yu J."/>
        </authorList>
    </citation>
    <scope>NUCLEOTIDE SEQUENCE</scope>
</reference>
<feature type="domain" description="BACON" evidence="1">
    <location>
        <begin position="35"/>
        <end position="88"/>
    </location>
</feature>
<name>A0A060BKN2_9ZZZZ</name>
<dbReference type="InterPro" id="IPR024361">
    <property type="entry name" value="BACON"/>
</dbReference>
<sequence length="146" mass="16040">EPTVNITYSPTEITAEYGGETVSMSVSSEREWMLYSNDSWITCENASSTSLSGNATIIVAANTSTSEREGSVVIKSGTTRVTVQVKQAGKPEDSVDPSITVPDGYKLVWNDEFDDGTEPSSDWWYETGDGDGVIMKYKIMYPVTRR</sequence>
<organism evidence="2">
    <name type="scientific">uncultured organism</name>
    <dbReference type="NCBI Taxonomy" id="155900"/>
    <lineage>
        <taxon>unclassified sequences</taxon>
        <taxon>environmental samples</taxon>
    </lineage>
</organism>
<dbReference type="AlphaFoldDB" id="A0A060BKN2"/>
<accession>A0A060BKN2</accession>
<feature type="non-terminal residue" evidence="2">
    <location>
        <position position="1"/>
    </location>
</feature>
<evidence type="ECO:0000313" key="2">
    <source>
        <dbReference type="EMBL" id="AIA84768.1"/>
    </source>
</evidence>
<dbReference type="Gene3D" id="2.60.40.10">
    <property type="entry name" value="Immunoglobulins"/>
    <property type="match status" value="1"/>
</dbReference>
<evidence type="ECO:0000259" key="1">
    <source>
        <dbReference type="Pfam" id="PF13004"/>
    </source>
</evidence>
<proteinExistence type="predicted"/>
<dbReference type="EMBL" id="KF117513">
    <property type="protein sequence ID" value="AIA84768.1"/>
    <property type="molecule type" value="Genomic_DNA"/>
</dbReference>
<dbReference type="CDD" id="cd14948">
    <property type="entry name" value="BACON"/>
    <property type="match status" value="1"/>
</dbReference>
<dbReference type="InterPro" id="IPR013783">
    <property type="entry name" value="Ig-like_fold"/>
</dbReference>